<feature type="compositionally biased region" description="Low complexity" evidence="1">
    <location>
        <begin position="180"/>
        <end position="191"/>
    </location>
</feature>
<feature type="non-terminal residue" evidence="2">
    <location>
        <position position="268"/>
    </location>
</feature>
<dbReference type="OrthoDB" id="3700158at2"/>
<dbReference type="RefSeq" id="WP_144640663.1">
    <property type="nucleotide sequence ID" value="NZ_VJZA01000032.1"/>
</dbReference>
<name>A0A558A9C4_9PSEU</name>
<proteinExistence type="predicted"/>
<evidence type="ECO:0000313" key="3">
    <source>
        <dbReference type="Proteomes" id="UP000318578"/>
    </source>
</evidence>
<feature type="compositionally biased region" description="Pro residues" evidence="1">
    <location>
        <begin position="192"/>
        <end position="222"/>
    </location>
</feature>
<feature type="compositionally biased region" description="Pro residues" evidence="1">
    <location>
        <begin position="257"/>
        <end position="268"/>
    </location>
</feature>
<dbReference type="AlphaFoldDB" id="A0A558A9C4"/>
<dbReference type="EMBL" id="VJZA01000032">
    <property type="protein sequence ID" value="TVT20846.1"/>
    <property type="molecule type" value="Genomic_DNA"/>
</dbReference>
<dbReference type="PRINTS" id="PR01217">
    <property type="entry name" value="PRICHEXTENSN"/>
</dbReference>
<reference evidence="2 3" key="1">
    <citation type="submission" date="2019-07" db="EMBL/GenBank/DDBJ databases">
        <title>New species of Amycolatopsis and Streptomyces.</title>
        <authorList>
            <person name="Duangmal K."/>
            <person name="Teo W.F.A."/>
            <person name="Lipun K."/>
        </authorList>
    </citation>
    <scope>NUCLEOTIDE SEQUENCE [LARGE SCALE GENOMIC DNA]</scope>
    <source>
        <strain evidence="2 3">JCM 30562</strain>
    </source>
</reference>
<feature type="region of interest" description="Disordered" evidence="1">
    <location>
        <begin position="132"/>
        <end position="268"/>
    </location>
</feature>
<gene>
    <name evidence="2" type="ORF">FNH06_19360</name>
</gene>
<comment type="caution">
    <text evidence="2">The sequence shown here is derived from an EMBL/GenBank/DDBJ whole genome shotgun (WGS) entry which is preliminary data.</text>
</comment>
<protein>
    <submittedName>
        <fullName evidence="2">Uncharacterized protein</fullName>
    </submittedName>
</protein>
<dbReference type="Proteomes" id="UP000318578">
    <property type="component" value="Unassembled WGS sequence"/>
</dbReference>
<feature type="compositionally biased region" description="Pro residues" evidence="1">
    <location>
        <begin position="231"/>
        <end position="247"/>
    </location>
</feature>
<sequence length="268" mass="27765">MTQSDVDTWKPAALREAEAELDQTMRKARKLIKATEEKLKQYPDTDRTARPEDVARLKAAAERPDAPAAMRALKRKVDAGALSWKDVLEGKALQDPDVREAMRGRLGEMREIYQEAREGATLEEILEARGVTGSVFGGGGPTRPQSAPSEQPPSEDDYFAGNGFLTNRPPASPPPGGGWPPASGPGQSPSGPGRPGPGQPGPGRPPSGPGRPGPGQPGPGQPPSGSGRPVPGRPHPGAGRPPAPPSGRPASDAPGRPSGPPPPLPPDS</sequence>
<organism evidence="2 3">
    <name type="scientific">Amycolatopsis acidiphila</name>
    <dbReference type="NCBI Taxonomy" id="715473"/>
    <lineage>
        <taxon>Bacteria</taxon>
        <taxon>Bacillati</taxon>
        <taxon>Actinomycetota</taxon>
        <taxon>Actinomycetes</taxon>
        <taxon>Pseudonocardiales</taxon>
        <taxon>Pseudonocardiaceae</taxon>
        <taxon>Amycolatopsis</taxon>
    </lineage>
</organism>
<evidence type="ECO:0000313" key="2">
    <source>
        <dbReference type="EMBL" id="TVT20846.1"/>
    </source>
</evidence>
<accession>A0A558A9C4</accession>
<keyword evidence="3" id="KW-1185">Reference proteome</keyword>
<evidence type="ECO:0000256" key="1">
    <source>
        <dbReference type="SAM" id="MobiDB-lite"/>
    </source>
</evidence>